<dbReference type="AlphaFoldDB" id="A0A6M4PAY1"/>
<protein>
    <submittedName>
        <fullName evidence="1">Uncharacterized protein</fullName>
    </submittedName>
</protein>
<evidence type="ECO:0000313" key="1">
    <source>
        <dbReference type="EMBL" id="QJS08155.1"/>
    </source>
</evidence>
<organism evidence="1 2">
    <name type="scientific">Streptomyces argyrophylli</name>
    <dbReference type="NCBI Taxonomy" id="2726118"/>
    <lineage>
        <taxon>Bacteria</taxon>
        <taxon>Bacillati</taxon>
        <taxon>Actinomycetota</taxon>
        <taxon>Actinomycetes</taxon>
        <taxon>Kitasatosporales</taxon>
        <taxon>Streptomycetaceae</taxon>
        <taxon>Streptomyces</taxon>
    </lineage>
</organism>
<name>A0A6M4PAY1_9ACTN</name>
<dbReference type="EMBL" id="CP053189">
    <property type="protein sequence ID" value="QJS08155.1"/>
    <property type="molecule type" value="Genomic_DNA"/>
</dbReference>
<dbReference type="RefSeq" id="WP_171150048.1">
    <property type="nucleotide sequence ID" value="NZ_CP053189.1"/>
</dbReference>
<sequence>MRWLGRGALAVVMVAVIGWAGATAESAGAHTVDGRRLVLATDVGPTR</sequence>
<proteinExistence type="predicted"/>
<evidence type="ECO:0000313" key="2">
    <source>
        <dbReference type="Proteomes" id="UP000502641"/>
    </source>
</evidence>
<gene>
    <name evidence="1" type="ORF">HKX69_00220</name>
</gene>
<accession>A0A6M4PAY1</accession>
<reference evidence="1 2" key="1">
    <citation type="submission" date="2020-05" db="EMBL/GenBank/DDBJ databases">
        <authorList>
            <person name="Li K."/>
        </authorList>
    </citation>
    <scope>NUCLEOTIDE SEQUENCE [LARGE SCALE GENOMIC DNA]</scope>
    <source>
        <strain evidence="2">jing01</strain>
    </source>
</reference>
<dbReference type="Proteomes" id="UP000502641">
    <property type="component" value="Chromosome"/>
</dbReference>
<keyword evidence="2" id="KW-1185">Reference proteome</keyword>
<dbReference type="KEGG" id="sarg:HKX69_00220"/>